<gene>
    <name evidence="1" type="ORF">CP557_19225</name>
</gene>
<sequence length="68" mass="8142">MFFIKFKYSLRTCTIFVLEMEVLMEFHHVHFVILIECRITFSSSVNDDFVFVIQEISTSDTKRPVFLD</sequence>
<name>A0A2A5R060_9EURY</name>
<evidence type="ECO:0000313" key="1">
    <source>
        <dbReference type="EMBL" id="PCR92476.1"/>
    </source>
</evidence>
<keyword evidence="2" id="KW-1185">Reference proteome</keyword>
<accession>A0A2A5R060</accession>
<dbReference type="AlphaFoldDB" id="A0A2A5R060"/>
<dbReference type="EMBL" id="NXNI01000001">
    <property type="protein sequence ID" value="PCR92476.1"/>
    <property type="molecule type" value="Genomic_DNA"/>
</dbReference>
<comment type="caution">
    <text evidence="1">The sequence shown here is derived from an EMBL/GenBank/DDBJ whole genome shotgun (WGS) entry which is preliminary data.</text>
</comment>
<proteinExistence type="predicted"/>
<evidence type="ECO:0000313" key="2">
    <source>
        <dbReference type="Proteomes" id="UP000219689"/>
    </source>
</evidence>
<reference evidence="1 2" key="1">
    <citation type="submission" date="2017-09" db="EMBL/GenBank/DDBJ databases">
        <title>Genome sequences of Natrinema ejinorence JCM 13890T.</title>
        <authorList>
            <person name="Roh S.W."/>
            <person name="Kim Y.B."/>
            <person name="Kim J.Y."/>
        </authorList>
    </citation>
    <scope>NUCLEOTIDE SEQUENCE [LARGE SCALE GENOMIC DNA]</scope>
    <source>
        <strain evidence="1 2">JCM 13890</strain>
    </source>
</reference>
<protein>
    <submittedName>
        <fullName evidence="1">Uncharacterized protein</fullName>
    </submittedName>
</protein>
<organism evidence="1 2">
    <name type="scientific">Natrinema ejinorense</name>
    <dbReference type="NCBI Taxonomy" id="373386"/>
    <lineage>
        <taxon>Archaea</taxon>
        <taxon>Methanobacteriati</taxon>
        <taxon>Methanobacteriota</taxon>
        <taxon>Stenosarchaea group</taxon>
        <taxon>Halobacteria</taxon>
        <taxon>Halobacteriales</taxon>
        <taxon>Natrialbaceae</taxon>
        <taxon>Natrinema</taxon>
    </lineage>
</organism>
<dbReference type="Proteomes" id="UP000219689">
    <property type="component" value="Unassembled WGS sequence"/>
</dbReference>